<keyword evidence="12 14" id="KW-0413">Isomerase</keyword>
<keyword evidence="13 14" id="KW-0119">Carbohydrate metabolism</keyword>
<comment type="subcellular location">
    <subcellularLocation>
        <location evidence="3">Cytoplasm</location>
    </subcellularLocation>
</comment>
<comment type="cofactor">
    <cofactor evidence="2">
        <name>Ca(2+)</name>
        <dbReference type="ChEBI" id="CHEBI:29108"/>
    </cofactor>
</comment>
<evidence type="ECO:0000256" key="3">
    <source>
        <dbReference type="ARBA" id="ARBA00004496"/>
    </source>
</evidence>
<evidence type="ECO:0000313" key="18">
    <source>
        <dbReference type="EMBL" id="OUN54391.1"/>
    </source>
</evidence>
<dbReference type="NCBIfam" id="NF008277">
    <property type="entry name" value="PRK11055.1"/>
    <property type="match status" value="1"/>
</dbReference>
<dbReference type="InterPro" id="IPR014718">
    <property type="entry name" value="GH-type_carb-bd"/>
</dbReference>
<reference evidence="19" key="1">
    <citation type="submission" date="2017-04" db="EMBL/GenBank/DDBJ databases">
        <title>Function of individual gut microbiota members based on whole genome sequencing of pure cultures obtained from chicken caecum.</title>
        <authorList>
            <person name="Medvecky M."/>
            <person name="Cejkova D."/>
            <person name="Polansky O."/>
            <person name="Karasova D."/>
            <person name="Kubasova T."/>
            <person name="Cizek A."/>
            <person name="Rychlik I."/>
        </authorList>
    </citation>
    <scope>NUCLEOTIDE SEQUENCE [LARGE SCALE GENOMIC DNA]</scope>
    <source>
        <strain evidence="19">An67</strain>
    </source>
</reference>
<evidence type="ECO:0000256" key="2">
    <source>
        <dbReference type="ARBA" id="ARBA00001913"/>
    </source>
</evidence>
<evidence type="ECO:0000256" key="17">
    <source>
        <dbReference type="PIRSR" id="PIRSR005096-3"/>
    </source>
</evidence>
<dbReference type="Gene3D" id="2.70.98.10">
    <property type="match status" value="1"/>
</dbReference>
<comment type="subunit">
    <text evidence="6">Monomer.</text>
</comment>
<gene>
    <name evidence="18" type="ORF">B5G17_11490</name>
</gene>
<evidence type="ECO:0000256" key="4">
    <source>
        <dbReference type="ARBA" id="ARBA00005028"/>
    </source>
</evidence>
<dbReference type="CDD" id="cd09019">
    <property type="entry name" value="galactose_mutarotase_like"/>
    <property type="match status" value="1"/>
</dbReference>
<sequence>MKKFILWTCAIVMVACTTTRKQSELTASGLKQSDFQTEVDGKRTDLFVLKNKNNMEVCITNFGGRIVSVMVPDKEGTMRDVVLGFDSIQDYIKYPSDFGATIGRYANRINQGRFTLDGVQYQLPQNNYGHCLHGGPKGFQYRVFDGVQKSDRELELTYLAKDGEEGFPGNLSCKVVMKLTDDNAIHIEYNAETDKPTIVNMTNHSYFNLDGNPIEDNFDYLLTVDADYYTPVDSTFMTNGELASVTGTPMDFRTPVTIGSRINRDFEQLKNGNGIDHNWVLNTKGDMTRPCATLESPATGIILDVFTDEPGIQVYCGNFLDGTVTGKKGIVYNFRAAVCLETDKYPDTPNKPEWPSAVLRPGEKYHTQCIYKFSVCK</sequence>
<evidence type="ECO:0000256" key="8">
    <source>
        <dbReference type="ARBA" id="ARBA00014165"/>
    </source>
</evidence>
<dbReference type="InterPro" id="IPR011013">
    <property type="entry name" value="Gal_mutarotase_sf_dom"/>
</dbReference>
<evidence type="ECO:0000256" key="9">
    <source>
        <dbReference type="ARBA" id="ARBA00022490"/>
    </source>
</evidence>
<evidence type="ECO:0000256" key="16">
    <source>
        <dbReference type="PIRSR" id="PIRSR005096-2"/>
    </source>
</evidence>
<evidence type="ECO:0000256" key="6">
    <source>
        <dbReference type="ARBA" id="ARBA00011245"/>
    </source>
</evidence>
<feature type="active site" description="Proton donor" evidence="15">
    <location>
        <position position="204"/>
    </location>
</feature>
<evidence type="ECO:0000256" key="10">
    <source>
        <dbReference type="ARBA" id="ARBA00022553"/>
    </source>
</evidence>
<evidence type="ECO:0000256" key="7">
    <source>
        <dbReference type="ARBA" id="ARBA00013185"/>
    </source>
</evidence>
<dbReference type="PIRSF" id="PIRSF005096">
    <property type="entry name" value="GALM"/>
    <property type="match status" value="1"/>
</dbReference>
<keyword evidence="9" id="KW-0963">Cytoplasm</keyword>
<comment type="pathway">
    <text evidence="4 14">Carbohydrate metabolism; hexose metabolism.</text>
</comment>
<dbReference type="EMBL" id="NFHS01000005">
    <property type="protein sequence ID" value="OUN54391.1"/>
    <property type="molecule type" value="Genomic_DNA"/>
</dbReference>
<dbReference type="RefSeq" id="WP_087332908.1">
    <property type="nucleotide sequence ID" value="NZ_NFHS01000005.1"/>
</dbReference>
<dbReference type="SUPFAM" id="SSF74650">
    <property type="entry name" value="Galactose mutarotase-like"/>
    <property type="match status" value="1"/>
</dbReference>
<name>A0A1Y3V005_BACUN</name>
<comment type="catalytic activity">
    <reaction evidence="1 14">
        <text>alpha-D-glucose = beta-D-glucose</text>
        <dbReference type="Rhea" id="RHEA:10264"/>
        <dbReference type="ChEBI" id="CHEBI:15903"/>
        <dbReference type="ChEBI" id="CHEBI:17925"/>
        <dbReference type="EC" id="5.1.3.3"/>
    </reaction>
</comment>
<proteinExistence type="inferred from homology"/>
<evidence type="ECO:0000256" key="5">
    <source>
        <dbReference type="ARBA" id="ARBA00006206"/>
    </source>
</evidence>
<evidence type="ECO:0000256" key="13">
    <source>
        <dbReference type="ARBA" id="ARBA00023277"/>
    </source>
</evidence>
<dbReference type="InterPro" id="IPR047215">
    <property type="entry name" value="Galactose_mutarotase-like"/>
</dbReference>
<evidence type="ECO:0000256" key="14">
    <source>
        <dbReference type="PIRNR" id="PIRNR005096"/>
    </source>
</evidence>
<dbReference type="Pfam" id="PF01263">
    <property type="entry name" value="Aldose_epim"/>
    <property type="match status" value="1"/>
</dbReference>
<dbReference type="UniPathway" id="UPA00242"/>
<feature type="binding site" evidence="17">
    <location>
        <begin position="107"/>
        <end position="108"/>
    </location>
    <ligand>
        <name>beta-D-galactose</name>
        <dbReference type="ChEBI" id="CHEBI:27667"/>
    </ligand>
</feature>
<dbReference type="AlphaFoldDB" id="A0A1Y3V005"/>
<dbReference type="GO" id="GO:0004034">
    <property type="term" value="F:aldose 1-epimerase activity"/>
    <property type="evidence" value="ECO:0007669"/>
    <property type="project" value="UniProtKB-EC"/>
</dbReference>
<evidence type="ECO:0000256" key="12">
    <source>
        <dbReference type="ARBA" id="ARBA00023235"/>
    </source>
</evidence>
<dbReference type="PROSITE" id="PS00545">
    <property type="entry name" value="ALDOSE_1_EPIMERASE"/>
    <property type="match status" value="1"/>
</dbReference>
<dbReference type="GO" id="GO:0006006">
    <property type="term" value="P:glucose metabolic process"/>
    <property type="evidence" value="ECO:0007669"/>
    <property type="project" value="TreeGrafter"/>
</dbReference>
<dbReference type="EC" id="5.1.3.3" evidence="7 14"/>
<organism evidence="18 19">
    <name type="scientific">Bacteroides uniformis</name>
    <dbReference type="NCBI Taxonomy" id="820"/>
    <lineage>
        <taxon>Bacteria</taxon>
        <taxon>Pseudomonadati</taxon>
        <taxon>Bacteroidota</taxon>
        <taxon>Bacteroidia</taxon>
        <taxon>Bacteroidales</taxon>
        <taxon>Bacteroidaceae</taxon>
        <taxon>Bacteroides</taxon>
    </lineage>
</organism>
<dbReference type="InterPro" id="IPR008183">
    <property type="entry name" value="Aldose_1/G6P_1-epimerase"/>
</dbReference>
<accession>A0A1Y3V005</accession>
<feature type="active site" description="Proton acceptor" evidence="15">
    <location>
        <position position="341"/>
    </location>
</feature>
<feature type="binding site" evidence="16">
    <location>
        <position position="276"/>
    </location>
    <ligand>
        <name>beta-D-galactose</name>
        <dbReference type="ChEBI" id="CHEBI:27667"/>
    </ligand>
</feature>
<feature type="binding site" evidence="17">
    <location>
        <begin position="204"/>
        <end position="206"/>
    </location>
    <ligand>
        <name>beta-D-galactose</name>
        <dbReference type="ChEBI" id="CHEBI:27667"/>
    </ligand>
</feature>
<dbReference type="GO" id="GO:0005737">
    <property type="term" value="C:cytoplasm"/>
    <property type="evidence" value="ECO:0007669"/>
    <property type="project" value="UniProtKB-SubCell"/>
</dbReference>
<evidence type="ECO:0000313" key="19">
    <source>
        <dbReference type="Proteomes" id="UP000196329"/>
    </source>
</evidence>
<evidence type="ECO:0000256" key="11">
    <source>
        <dbReference type="ARBA" id="ARBA00022837"/>
    </source>
</evidence>
<evidence type="ECO:0000256" key="1">
    <source>
        <dbReference type="ARBA" id="ARBA00001614"/>
    </source>
</evidence>
<dbReference type="Proteomes" id="UP000196329">
    <property type="component" value="Unassembled WGS sequence"/>
</dbReference>
<comment type="caution">
    <text evidence="18">The sequence shown here is derived from an EMBL/GenBank/DDBJ whole genome shotgun (WGS) entry which is preliminary data.</text>
</comment>
<protein>
    <recommendedName>
        <fullName evidence="8 14">Aldose 1-epimerase</fullName>
        <ecNumber evidence="7 14">5.1.3.3</ecNumber>
    </recommendedName>
</protein>
<keyword evidence="10" id="KW-0597">Phosphoprotein</keyword>
<dbReference type="InterPro" id="IPR018052">
    <property type="entry name" value="Ald1_epimerase_CS"/>
</dbReference>
<dbReference type="PROSITE" id="PS51257">
    <property type="entry name" value="PROKAR_LIPOPROTEIN"/>
    <property type="match status" value="1"/>
</dbReference>
<evidence type="ECO:0000256" key="15">
    <source>
        <dbReference type="PIRSR" id="PIRSR005096-1"/>
    </source>
</evidence>
<dbReference type="PANTHER" id="PTHR10091">
    <property type="entry name" value="ALDOSE-1-EPIMERASE"/>
    <property type="match status" value="1"/>
</dbReference>
<dbReference type="FunFam" id="2.70.98.10:FF:000003">
    <property type="entry name" value="Aldose 1-epimerase"/>
    <property type="match status" value="1"/>
</dbReference>
<keyword evidence="11" id="KW-0106">Calcium</keyword>
<dbReference type="GO" id="GO:0033499">
    <property type="term" value="P:galactose catabolic process via UDP-galactose, Leloir pathway"/>
    <property type="evidence" value="ECO:0007669"/>
    <property type="project" value="TreeGrafter"/>
</dbReference>
<dbReference type="PANTHER" id="PTHR10091:SF0">
    <property type="entry name" value="GALACTOSE MUTAROTASE"/>
    <property type="match status" value="1"/>
</dbReference>
<dbReference type="GO" id="GO:0030246">
    <property type="term" value="F:carbohydrate binding"/>
    <property type="evidence" value="ECO:0007669"/>
    <property type="project" value="InterPro"/>
</dbReference>
<dbReference type="InterPro" id="IPR015443">
    <property type="entry name" value="Aldose_1-epimerase"/>
</dbReference>
<comment type="similarity">
    <text evidence="5 14">Belongs to the aldose epimerase family.</text>
</comment>